<evidence type="ECO:0000313" key="2">
    <source>
        <dbReference type="EMBL" id="GJT13769.1"/>
    </source>
</evidence>
<reference evidence="2" key="1">
    <citation type="journal article" date="2022" name="Int. J. Mol. Sci.">
        <title>Draft Genome of Tanacetum Coccineum: Genomic Comparison of Closely Related Tanacetum-Family Plants.</title>
        <authorList>
            <person name="Yamashiro T."/>
            <person name="Shiraishi A."/>
            <person name="Nakayama K."/>
            <person name="Satake H."/>
        </authorList>
    </citation>
    <scope>NUCLEOTIDE SEQUENCE</scope>
</reference>
<protein>
    <recommendedName>
        <fullName evidence="4">Secreted protein</fullName>
    </recommendedName>
</protein>
<keyword evidence="3" id="KW-1185">Reference proteome</keyword>
<feature type="signal peptide" evidence="1">
    <location>
        <begin position="1"/>
        <end position="19"/>
    </location>
</feature>
<reference evidence="2" key="2">
    <citation type="submission" date="2022-01" db="EMBL/GenBank/DDBJ databases">
        <authorList>
            <person name="Yamashiro T."/>
            <person name="Shiraishi A."/>
            <person name="Satake H."/>
            <person name="Nakayama K."/>
        </authorList>
    </citation>
    <scope>NUCLEOTIDE SEQUENCE</scope>
</reference>
<organism evidence="2 3">
    <name type="scientific">Tanacetum coccineum</name>
    <dbReference type="NCBI Taxonomy" id="301880"/>
    <lineage>
        <taxon>Eukaryota</taxon>
        <taxon>Viridiplantae</taxon>
        <taxon>Streptophyta</taxon>
        <taxon>Embryophyta</taxon>
        <taxon>Tracheophyta</taxon>
        <taxon>Spermatophyta</taxon>
        <taxon>Magnoliopsida</taxon>
        <taxon>eudicotyledons</taxon>
        <taxon>Gunneridae</taxon>
        <taxon>Pentapetalae</taxon>
        <taxon>asterids</taxon>
        <taxon>campanulids</taxon>
        <taxon>Asterales</taxon>
        <taxon>Asteraceae</taxon>
        <taxon>Asteroideae</taxon>
        <taxon>Anthemideae</taxon>
        <taxon>Anthemidinae</taxon>
        <taxon>Tanacetum</taxon>
    </lineage>
</organism>
<gene>
    <name evidence="2" type="ORF">Tco_0860811</name>
</gene>
<keyword evidence="1" id="KW-0732">Signal</keyword>
<name>A0ABQ5BK23_9ASTR</name>
<evidence type="ECO:0000313" key="3">
    <source>
        <dbReference type="Proteomes" id="UP001151760"/>
    </source>
</evidence>
<sequence>MMLVVVAWEWWCGCGDVAAVGWRVEESGSEDRIDRVTRNVFGFGRKSPPENFSAGGGGGGQRLLAGGAGWPE</sequence>
<dbReference type="Proteomes" id="UP001151760">
    <property type="component" value="Unassembled WGS sequence"/>
</dbReference>
<proteinExistence type="predicted"/>
<evidence type="ECO:0008006" key="4">
    <source>
        <dbReference type="Google" id="ProtNLM"/>
    </source>
</evidence>
<accession>A0ABQ5BK23</accession>
<feature type="chain" id="PRO_5045512327" description="Secreted protein" evidence="1">
    <location>
        <begin position="20"/>
        <end position="72"/>
    </location>
</feature>
<dbReference type="EMBL" id="BQNB010013258">
    <property type="protein sequence ID" value="GJT13769.1"/>
    <property type="molecule type" value="Genomic_DNA"/>
</dbReference>
<evidence type="ECO:0000256" key="1">
    <source>
        <dbReference type="SAM" id="SignalP"/>
    </source>
</evidence>
<comment type="caution">
    <text evidence="2">The sequence shown here is derived from an EMBL/GenBank/DDBJ whole genome shotgun (WGS) entry which is preliminary data.</text>
</comment>